<evidence type="ECO:0000313" key="3">
    <source>
        <dbReference type="EMBL" id="DAF52248.1"/>
    </source>
</evidence>
<dbReference type="EMBL" id="BK032631">
    <property type="protein sequence ID" value="DAF52248.1"/>
    <property type="molecule type" value="Genomic_DNA"/>
</dbReference>
<feature type="coiled-coil region" evidence="1">
    <location>
        <begin position="224"/>
        <end position="272"/>
    </location>
</feature>
<sequence length="4162" mass="461569">MANDSQVQSLLSGINSLNQTNTPTQTPIPTQTMSTMLDPTAVEMANAYMASPYEVQDRTRRNELLEYNAQSDYHGRDYLLNGAAAAVDAVGSLGALGGEKGERLADASLGNIARGLRWATSQDAKNRAKFTAVKENNFDQQNQRAYVKDIASGKSQTEASLAKIGREAVNFFDQSGQDLGMSAAESTGSLAGSFVGGGLLGKVASLGAKGIMAAKAAKTIAGKVATYEKTIAELSQVKAEAQAAAKAGKISMDEATATIQKIDADVDKLIAQREGILADQAALTKEQAQITNKLQENQAWEGSLNDNSLNPSGVNLTDDILQTENKALTNRFDRLTNYKDTNTKKLADTNYNITTAASQRAVQKPIQEAELNSAKNRFDEAVSKAKEAKEGIATTEKELHDFKVQQPKLEDRLNKRIETKANKVGEEIGGIGINLAYGADAGADAVKDMHLENLSEADLQNSEEYKAKKQEYLNKGLSPEDASAKAIADIRDSIERTTRLGVGAWEAAVSKIMGTSKIEGKGLKEGLLNRLNPMTALGDTAKETSEEVAQGIGETVGGNISEKRIDNSKDLTEGLGEAIAENAFGIPAGMAGTKAVGTGLHAAKAATTLTGAASVGAGAMAYKGGKSLFNSVKNAVKNHTQQKNTDTIMAPVTNEQNTVEVDKENKAWNNLKDTVKDVLRPSEQEGTQGAFKNVVDNTDLTDDEKDKLTKSNNLRTSMKVVEESFRRQAKDLETKDTITDDDIGRMAAKVTALHTAQSELVNRIQNNDKFTSEEKQDLIHRLAINTQEVVQSSPKYREAVLKMVDKLDDNTKPLAQNLWTTVQDVAIADATDRAKKGEDASRSISALEKVVKGITGESSFDAPVSEEQVQNAVATLDLVKQYQELYDAQSKKIQGYVDEAQEGASTEASEYSSTGKSSSALLNEKFISGYEYVNAQGETRHYKGMLEFYKQALNILSSADDNNTKQAKYSALIKDFNRFKKTQQTKFDEISKAYDTYLETQETQTLENVNGARYTINKHSGKLIDQMAYENSLMSDASNTLTNMGNMINNKYSKPKKPTPKPNNSKGNPYHSLNSFADGIVEAFNKPTAGLATGTKGNNYTYTKVDKSLPITLKIQGKEYKVRTPTEFRGGPLAKKRGKLAFNVLQQLFRTHEAIAASHGVEKKNNVYMAMGGLMAALNAFKRNTPTNLKIGHLFVGENGEELPADVADVDLLLDANVENPRAESYNAKNLVYLFSKSLGSNVSGYWDGVFINTGDDKGGDQGKGGKGGNKGGKGKPSKDPLAEINNVISSIDINKDYPTKDLSSAVKKLAKNIVALGDNTKLSAETKRQCIRLLGKYLLKKGNNKNYVKDVNDLKGIIDAFTQEYKEKGFTDLTAEDKAVINTFSNLIINDNGKGDDKDVDDNEENVYINPALATGIDINLVDEETSGQISADATKEELINAVKQSQNKIIKENITATDVANNDIKFAKDEYSAKERNTYLDAKCTFLPQPEVTITDAHDEHNQPLLKDPVAQGVYNQAVRITDKLLETVQDMFDKNPAEFMSRSLMYFFRFNDKGRLIWATDTKGNSIKENIRIAIVYSFGAASTRSTSSIKELLPEGSLLHLTAEQLKTANQVGTNKDNRYITKQGLGDILSSTLNSLVPRIDNSHIPDRNEVNALTSSILTAWQAATDTKDKNAVSESDANPYLNRVVIYDNGTKQVIDTQKDFNKVEYTTGEVDDNDTLIKSSMTVLVLPKGYDSYAITNSVDKQLLKNKQANTFTSVVLTDEEAKEYLTDAPVMSHLNHHPEQPLSTLQRAAIKADRLQKHVITTFGKILNYISDEAFQKARNIPSTQFVNELAEVSRKGREGQLLNGLQYIRNIMKQMKDGEGLYYNHEMTAVSRMNSSDYMSPRNNKEIRETISPIEYEVSIFLKDGYSEEARLKRSLWLRMVAQGLGQKVQHMSDGDVNKLINSIYDAYNDSATPFFKKYAELANKAANGEQLTEEEQEHFNDLFIQVNQHFVAVYGEDAQTTLGIHAYTDLLRAIAAEGPIKSSLYGEADGITNGIFFSKLMLGSISHILKAAASGKDVKAELANLARVGFFVGQTSKPFYADAIKEADKTFGSVLKDDKVQDTYTNIATQFTTEYANAQEKIFGTKEVLKNGYISYTGSTITVKGIKNQTNPEEQKQNATRILHDSMDTLLVYTDVGNVQNPDGSILFSRMFTKKPATKANYQAGPTSISNEFMDEVELKLLQKLNGYKDSDGNIQNWRSVIARGIQNSLKKEQNREGVFSTSYWGPHAFDKFIDSFEKLNANQKEDLKKDVNAFLAVTCLNRVTYTKDKQGNIIGLTYHPELDSKGYETLFDNTGKPLTDKEITLNGVRKHSISAINYLMSNHLLSTITKALGDEVDYNSKCIILASNILHQAFVNHLLQELKEKVDPENKIKDENKDKLFAKILASAKSNLSREELKKIVRENISKYQAIITNKSGTAVFNYKTDLNTGITDHDQNDDINIYDKSTGEVDTLHYSKGVSTYTTPGVAAVPTSTIGFGDGETMNKFIVQILEPLGLSYNDVFDGLNLSPDEHAQVGDSLNKIAANTALQNSPLGSINKVFQYAVEKGFVTAEDFNSYRSSASNAANATITDILELDQGGPSANPQRVDYELTLGGEINIFKTFCKTLDKRAKEARMVADILASHYMPYSCCQYAFSPNGGYSHKAYIDIGKKGEDQKIYPINDINDADDLVKYMQLTAEFFKADKNNNKESAKEAMFNFLAKNGYIDKSSPIGNVIPTIKHPSTKEEFELYNKRKDALDKKLSLLSKEQQSGNNFGRVLYENLKGTEQNQERKVSRWLQSFFKKTSKPVTFITDPELIKELHDIYEPTKVWPLVNGSLCFETIVNGKSQYFICNAYMGRNVNIHEAAHCIASLYLRDNVNKIDETSRKNLLARLKNGEQIPEQDIIDAGGSNDLANLLAHLSKIYSRVVEIEKGPKFKGQKLSDYINSFSDLGRALDELFAQTLQSRYSAIQTTGNEQASDYIVNKLKTLLQRLKDVFKAFFHLGKEDKLDAFFGKSLFTQDELDNYKVSNRVAAMALMSNLITEKSTEDTDSLSMYDAPVGEPETIINTEDMPITMGQLNKLYNNKRKDPKFLNLVKAFANNPTTAGTVVDEFLTAGVDVGEDGPFVSLLDTMLKDKYFAPSVVNNLHNLYSTVLKSPELKELPDSLQNLLIGDVNDKGIDNHKTTTAGLTNFIYLGMRNQEVKSMLAKLQESNISKSKSPYKIDRLITDSVVNAVNALTKGRNISDALNATMAKGVAQHATLKNLDTISDVETFVEGKGNTLLNQAINKTVDITGTVLQHSGLKSLKNAGDAIKAAKAASDIDTTGSNWAFFLNTINSKVKAPQIVHDVLRDFAGIDAHNFPVYALLKKITARFDREAYQRTQAIPQLLKEKFKNLQKGDEVRLAKHFLKLDLTSLMDGVSIDRLSDVIKYPKESIEEYQQNLTPLQKKKAAQLGYYLATGESGYHLLQNAHAICAVKTLDGKLDSSAIKESTVAQIDKLVSCYALMNINEDDRKELARIVDNNQEAMQDFIDMHNSIKKSEIAKLGKNPLNYHKGYLPRSFKNNMNYKVVYTQEEVKRAKTQGWKFVSKLDKLGNAGEMYLMKTSLPDPIFHKGVFQNISTKVFGTNKYGNSNTTLARPLKVDQYNGSPETATANEPIPVFNQKGNIKSYDRPIVLSDDLYDDDAFTALGKWSANDFMETAAKEFNKEAIHLAKNMYDRDVKSFGKDWVKDTYVDLQELVNVKKDKVVADAISRLPQYLIDALEKEFDGHIFIRKDMVDTFLGYRSASITDAWTGISRWSPKTLNRIAKLSNKLLGQNAYLYLGHAERAIEYTTSYMRSNIVVRSVAVPYMNAVSNILQLRMRGISYLDILQGINDKVKELEQYRQIEKQTINLKARLLTETDPKHKKVLEHRLADNKQRISMMTIAPMIEQGELSTLADVGDSYNDSVFTGEWADKIHEYVNKLPPSVVNTGKWLTVSKDSDLYKLMEKATTYGDFVAKSIYYDHLIQNGMDKEMAARKSMEEFVNYDMMAGRSREYLENLGIIWFYNYKLRITKASIDAMLHNPASILLVEGLTPDILLDNGTLIGDSFLGKLAQGQLGSSFLPLSFFNAWWSKNPFLNLLDTVF</sequence>
<feature type="compositionally biased region" description="Gly residues" evidence="2">
    <location>
        <begin position="1262"/>
        <end position="1272"/>
    </location>
</feature>
<name>A0A8S5SMV6_9CAUD</name>
<protein>
    <submittedName>
        <fullName evidence="3">RNA polymerase</fullName>
    </submittedName>
</protein>
<evidence type="ECO:0000256" key="1">
    <source>
        <dbReference type="SAM" id="Coils"/>
    </source>
</evidence>
<accession>A0A8S5SMV6</accession>
<evidence type="ECO:0000256" key="2">
    <source>
        <dbReference type="SAM" id="MobiDB-lite"/>
    </source>
</evidence>
<proteinExistence type="predicted"/>
<keyword evidence="1" id="KW-0175">Coiled coil</keyword>
<feature type="region of interest" description="Disordered" evidence="2">
    <location>
        <begin position="1050"/>
        <end position="1070"/>
    </location>
</feature>
<reference evidence="3" key="1">
    <citation type="journal article" date="2021" name="Proc. Natl. Acad. Sci. U.S.A.">
        <title>A Catalog of Tens of Thousands of Viruses from Human Metagenomes Reveals Hidden Associations with Chronic Diseases.</title>
        <authorList>
            <person name="Tisza M.J."/>
            <person name="Buck C.B."/>
        </authorList>
    </citation>
    <scope>NUCLEOTIDE SEQUENCE</scope>
    <source>
        <strain evidence="3">CtIKM86</strain>
    </source>
</reference>
<organism evidence="3">
    <name type="scientific">Podoviridae sp. ctIKM86</name>
    <dbReference type="NCBI Taxonomy" id="2827729"/>
    <lineage>
        <taxon>Viruses</taxon>
        <taxon>Duplodnaviria</taxon>
        <taxon>Heunggongvirae</taxon>
        <taxon>Uroviricota</taxon>
        <taxon>Caudoviricetes</taxon>
    </lineage>
</organism>
<feature type="region of interest" description="Disordered" evidence="2">
    <location>
        <begin position="1258"/>
        <end position="1281"/>
    </location>
</feature>